<feature type="region of interest" description="Disordered" evidence="2">
    <location>
        <begin position="117"/>
        <end position="198"/>
    </location>
</feature>
<dbReference type="AlphaFoldDB" id="A0A9P8EY18"/>
<accession>A0A9P8EY18</accession>
<evidence type="ECO:0000256" key="1">
    <source>
        <dbReference type="PROSITE-ProRule" id="PRU00042"/>
    </source>
</evidence>
<dbReference type="InterPro" id="IPR013087">
    <property type="entry name" value="Znf_C2H2_type"/>
</dbReference>
<reference evidence="4" key="1">
    <citation type="journal article" date="2021" name="J Fungi (Basel)">
        <title>Virulence traits and population genomics of the black yeast Aureobasidium melanogenum.</title>
        <authorList>
            <person name="Cernosa A."/>
            <person name="Sun X."/>
            <person name="Gostincar C."/>
            <person name="Fang C."/>
            <person name="Gunde-Cimerman N."/>
            <person name="Song Z."/>
        </authorList>
    </citation>
    <scope>NUCLEOTIDE SEQUENCE</scope>
    <source>
        <strain evidence="4">EXF-9911</strain>
    </source>
</reference>
<keyword evidence="1" id="KW-0862">Zinc</keyword>
<evidence type="ECO:0000259" key="3">
    <source>
        <dbReference type="PROSITE" id="PS50157"/>
    </source>
</evidence>
<evidence type="ECO:0000313" key="4">
    <source>
        <dbReference type="EMBL" id="KAG9700555.1"/>
    </source>
</evidence>
<keyword evidence="1" id="KW-0479">Metal-binding</keyword>
<dbReference type="PROSITE" id="PS50157">
    <property type="entry name" value="ZINC_FINGER_C2H2_2"/>
    <property type="match status" value="1"/>
</dbReference>
<feature type="compositionally biased region" description="Basic and acidic residues" evidence="2">
    <location>
        <begin position="136"/>
        <end position="149"/>
    </location>
</feature>
<feature type="domain" description="C2H2-type" evidence="3">
    <location>
        <begin position="405"/>
        <end position="434"/>
    </location>
</feature>
<keyword evidence="1" id="KW-0863">Zinc-finger</keyword>
<sequence>MPSEEFHRIMADLREREKRLYDNLAALEEEGRAVVRDHRELLVAIENDQGPTRPPQHPVTEALNAFHSTQIVEPPAVASGAEAQPVQDEDSLFIPGESGESRRVSGNAEESLFISESAEDALPSPQHAKNSLSVPEDTRIEEPTADPRPRPKRRVTFSDAPDTIFGAMSPSANFGSGDAANTDEPLPVQSPAGDAQIGDNEPVNTGCTPAVTKHDHVKATQESLRPPVTSDDTNMSFEEPVYNAFATIASEDDHVNAARESPTLPINADDTMTGFDQPIYAGNRRPVKRVGHSSRTSILMHNTGFTSILPENKPASDPQGLTSTYNHQNLVKNYNAQNLAGTFNPQDFNNNYNSQHLGDTYDPQDYISNYDPHIPADRPIEPWQGEQYNDMTAESKLPDHVDSHFVCPYPDCGKLYVNSVDVEQHLKHHHPDWALIKDAVNAPDTSKVLDFPKN</sequence>
<dbReference type="OrthoDB" id="3907598at2759"/>
<dbReference type="PROSITE" id="PS00028">
    <property type="entry name" value="ZINC_FINGER_C2H2_1"/>
    <property type="match status" value="1"/>
</dbReference>
<dbReference type="EMBL" id="JAHFXF010000014">
    <property type="protein sequence ID" value="KAG9700555.1"/>
    <property type="molecule type" value="Genomic_DNA"/>
</dbReference>
<dbReference type="GO" id="GO:0008270">
    <property type="term" value="F:zinc ion binding"/>
    <property type="evidence" value="ECO:0007669"/>
    <property type="project" value="UniProtKB-KW"/>
</dbReference>
<dbReference type="Proteomes" id="UP000779574">
    <property type="component" value="Unassembled WGS sequence"/>
</dbReference>
<name>A0A9P8EY18_AURME</name>
<proteinExistence type="predicted"/>
<gene>
    <name evidence="4" type="ORF">KCU76_g706</name>
</gene>
<feature type="non-terminal residue" evidence="4">
    <location>
        <position position="1"/>
    </location>
</feature>
<organism evidence="4 5">
    <name type="scientific">Aureobasidium melanogenum</name>
    <name type="common">Aureobasidium pullulans var. melanogenum</name>
    <dbReference type="NCBI Taxonomy" id="46634"/>
    <lineage>
        <taxon>Eukaryota</taxon>
        <taxon>Fungi</taxon>
        <taxon>Dikarya</taxon>
        <taxon>Ascomycota</taxon>
        <taxon>Pezizomycotina</taxon>
        <taxon>Dothideomycetes</taxon>
        <taxon>Dothideomycetidae</taxon>
        <taxon>Dothideales</taxon>
        <taxon>Saccotheciaceae</taxon>
        <taxon>Aureobasidium</taxon>
    </lineage>
</organism>
<feature type="region of interest" description="Disordered" evidence="2">
    <location>
        <begin position="216"/>
        <end position="235"/>
    </location>
</feature>
<evidence type="ECO:0000256" key="2">
    <source>
        <dbReference type="SAM" id="MobiDB-lite"/>
    </source>
</evidence>
<evidence type="ECO:0000313" key="5">
    <source>
        <dbReference type="Proteomes" id="UP000779574"/>
    </source>
</evidence>
<comment type="caution">
    <text evidence="4">The sequence shown here is derived from an EMBL/GenBank/DDBJ whole genome shotgun (WGS) entry which is preliminary data.</text>
</comment>
<reference evidence="4" key="2">
    <citation type="submission" date="2021-08" db="EMBL/GenBank/DDBJ databases">
        <authorList>
            <person name="Gostincar C."/>
            <person name="Sun X."/>
            <person name="Song Z."/>
            <person name="Gunde-Cimerman N."/>
        </authorList>
    </citation>
    <scope>NUCLEOTIDE SEQUENCE</scope>
    <source>
        <strain evidence="4">EXF-9911</strain>
    </source>
</reference>
<protein>
    <recommendedName>
        <fullName evidence="3">C2H2-type domain-containing protein</fullName>
    </recommendedName>
</protein>